<reference evidence="2" key="1">
    <citation type="submission" date="2021-06" db="EMBL/GenBank/DDBJ databases">
        <authorList>
            <person name="Criscuolo A."/>
        </authorList>
    </citation>
    <scope>NUCLEOTIDE SEQUENCE</scope>
    <source>
        <strain evidence="2">CIP111600</strain>
    </source>
</reference>
<proteinExistence type="predicted"/>
<organism evidence="2 3">
    <name type="scientific">Paenibacillus solanacearum</name>
    <dbReference type="NCBI Taxonomy" id="2048548"/>
    <lineage>
        <taxon>Bacteria</taxon>
        <taxon>Bacillati</taxon>
        <taxon>Bacillota</taxon>
        <taxon>Bacilli</taxon>
        <taxon>Bacillales</taxon>
        <taxon>Paenibacillaceae</taxon>
        <taxon>Paenibacillus</taxon>
    </lineage>
</organism>
<keyword evidence="3" id="KW-1185">Reference proteome</keyword>
<comment type="caution">
    <text evidence="2">The sequence shown here is derived from an EMBL/GenBank/DDBJ whole genome shotgun (WGS) entry which is preliminary data.</text>
</comment>
<accession>A0A916K183</accession>
<sequence>MLVATHMLAASAIYKLCSVDRLPASRKAAALPIVFALSFASHFALDAVPHDELQMGGNVAVGIAVILFLFYIAWRDKQIFLLAAGFLGALPDLMWVLKISSAYDTVHASLHFSGANVSPVLMLLEVAGMLALTFLIYAKKA</sequence>
<keyword evidence="1" id="KW-0812">Transmembrane</keyword>
<feature type="transmembrane region" description="Helical" evidence="1">
    <location>
        <begin position="79"/>
        <end position="97"/>
    </location>
</feature>
<evidence type="ECO:0000313" key="2">
    <source>
        <dbReference type="EMBL" id="CAG7617110.1"/>
    </source>
</evidence>
<name>A0A916K183_9BACL</name>
<keyword evidence="1" id="KW-0472">Membrane</keyword>
<gene>
    <name evidence="2" type="ORF">PAESOLCIP111_01982</name>
</gene>
<keyword evidence="1" id="KW-1133">Transmembrane helix</keyword>
<feature type="transmembrane region" description="Helical" evidence="1">
    <location>
        <begin position="28"/>
        <end position="45"/>
    </location>
</feature>
<dbReference type="EMBL" id="CAJVAS010000006">
    <property type="protein sequence ID" value="CAG7617110.1"/>
    <property type="molecule type" value="Genomic_DNA"/>
</dbReference>
<evidence type="ECO:0000313" key="3">
    <source>
        <dbReference type="Proteomes" id="UP000693672"/>
    </source>
</evidence>
<dbReference type="Proteomes" id="UP000693672">
    <property type="component" value="Unassembled WGS sequence"/>
</dbReference>
<feature type="transmembrane region" description="Helical" evidence="1">
    <location>
        <begin position="57"/>
        <end position="74"/>
    </location>
</feature>
<protein>
    <submittedName>
        <fullName evidence="2">Uncharacterized protein</fullName>
    </submittedName>
</protein>
<dbReference type="AlphaFoldDB" id="A0A916K183"/>
<evidence type="ECO:0000256" key="1">
    <source>
        <dbReference type="SAM" id="Phobius"/>
    </source>
</evidence>
<dbReference type="RefSeq" id="WP_218091762.1">
    <property type="nucleotide sequence ID" value="NZ_CAJVAS010000006.1"/>
</dbReference>
<feature type="transmembrane region" description="Helical" evidence="1">
    <location>
        <begin position="117"/>
        <end position="138"/>
    </location>
</feature>